<organism evidence="2 3">
    <name type="scientific">Streptomyces plumbiresistens</name>
    <dbReference type="NCBI Taxonomy" id="511811"/>
    <lineage>
        <taxon>Bacteria</taxon>
        <taxon>Bacillati</taxon>
        <taxon>Actinomycetota</taxon>
        <taxon>Actinomycetes</taxon>
        <taxon>Kitasatosporales</taxon>
        <taxon>Streptomycetaceae</taxon>
        <taxon>Streptomyces</taxon>
    </lineage>
</organism>
<gene>
    <name evidence="2" type="ORF">GCM10022232_45480</name>
</gene>
<dbReference type="PROSITE" id="PS51257">
    <property type="entry name" value="PROKAR_LIPOPROTEIN"/>
    <property type="match status" value="1"/>
</dbReference>
<dbReference type="Proteomes" id="UP001500456">
    <property type="component" value="Unassembled WGS sequence"/>
</dbReference>
<comment type="caution">
    <text evidence="2">The sequence shown here is derived from an EMBL/GenBank/DDBJ whole genome shotgun (WGS) entry which is preliminary data.</text>
</comment>
<evidence type="ECO:0000313" key="3">
    <source>
        <dbReference type="Proteomes" id="UP001500456"/>
    </source>
</evidence>
<feature type="signal peptide" evidence="1">
    <location>
        <begin position="1"/>
        <end position="23"/>
    </location>
</feature>
<evidence type="ECO:0000313" key="2">
    <source>
        <dbReference type="EMBL" id="GAA4001789.1"/>
    </source>
</evidence>
<evidence type="ECO:0008006" key="4">
    <source>
        <dbReference type="Google" id="ProtNLM"/>
    </source>
</evidence>
<sequence length="160" mass="16131">MARSRARLAAVALTALATVAALAGCSDEDNPSDVVSRAESAARSVGAEATDAFASATAAAGRRFDEVKGGVDAKDEVKLGTPGTDGDGRTTVEVSVANTAGSTRSFLVQVDFTERGGDPADVVVVTVSDVPSGESGKATARSTRKLGGEVEAKVGRAVRY</sequence>
<feature type="chain" id="PRO_5047122375" description="Lipoprotein" evidence="1">
    <location>
        <begin position="24"/>
        <end position="160"/>
    </location>
</feature>
<proteinExistence type="predicted"/>
<reference evidence="3" key="1">
    <citation type="journal article" date="2019" name="Int. J. Syst. Evol. Microbiol.">
        <title>The Global Catalogue of Microorganisms (GCM) 10K type strain sequencing project: providing services to taxonomists for standard genome sequencing and annotation.</title>
        <authorList>
            <consortium name="The Broad Institute Genomics Platform"/>
            <consortium name="The Broad Institute Genome Sequencing Center for Infectious Disease"/>
            <person name="Wu L."/>
            <person name="Ma J."/>
        </authorList>
    </citation>
    <scope>NUCLEOTIDE SEQUENCE [LARGE SCALE GENOMIC DNA]</scope>
    <source>
        <strain evidence="3">JCM 16924</strain>
    </source>
</reference>
<dbReference type="RefSeq" id="WP_345565691.1">
    <property type="nucleotide sequence ID" value="NZ_BAAAZX010000013.1"/>
</dbReference>
<name>A0ABP7RT67_9ACTN</name>
<evidence type="ECO:0000256" key="1">
    <source>
        <dbReference type="SAM" id="SignalP"/>
    </source>
</evidence>
<protein>
    <recommendedName>
        <fullName evidence="4">Lipoprotein</fullName>
    </recommendedName>
</protein>
<dbReference type="EMBL" id="BAAAZX010000013">
    <property type="protein sequence ID" value="GAA4001789.1"/>
    <property type="molecule type" value="Genomic_DNA"/>
</dbReference>
<keyword evidence="3" id="KW-1185">Reference proteome</keyword>
<keyword evidence="1" id="KW-0732">Signal</keyword>
<accession>A0ABP7RT67</accession>